<dbReference type="AlphaFoldDB" id="K6X4F3"/>
<feature type="binding site" evidence="8">
    <location>
        <position position="177"/>
    </location>
    <ligand>
        <name>ATP</name>
        <dbReference type="ChEBI" id="CHEBI:30616"/>
    </ligand>
</feature>
<feature type="binding site" evidence="8">
    <location>
        <position position="256"/>
    </location>
    <ligand>
        <name>Mg(2+)</name>
        <dbReference type="ChEBI" id="CHEBI:18420"/>
    </ligand>
</feature>
<name>K6X4F3_9ALTE</name>
<dbReference type="RefSeq" id="WP_008845309.1">
    <property type="nucleotide sequence ID" value="NZ_BAEN01000058.1"/>
</dbReference>
<proteinExistence type="inferred from homology"/>
<dbReference type="EC" id="2.7.7.108" evidence="8"/>
<sequence length="478" mass="55154">MYFDHSYAQQLSDLASPIQITPLLQPELALFNQKLADEIEFPKELHQQHALFAELFEAEGKLNQHAIAQKYGGHQFGGWNPDLGDGRGLLLAEIETTKKQRWDLHLKGAGKTPYSRFGDGRAVLRSTIREYLASEALHHLGIPTSRALCLIASNETVYREKPETGAMLIRACQSHIRFGHFEYFFHSKQLDKLEKLFNYTFHNHYPQFMDSQNPHYSLLEHIVLQTADLIAKWQAFGFCHGVMNTDNMSIHGITFDFGPYAFLDAYDPEYICNHSDHGGRYAFDQQPGVALWNLNALAHAFTPYLSIELIKQALGQYEIQLQSQFATLMGQKFGFKKINSDDMQLVNGWLNLLSQDKRDYTQSFRLLCDEHLSTQKLADHFIDRTNVTQWHQLYLARIAKESLPKNERLIMMREANPKYILRNYLAQNAIQQAEGGSFEECKRLLKVLQNPFEEQHEYQHYAQTPPDWGQSMEISCSS</sequence>
<dbReference type="OrthoDB" id="9776281at2"/>
<keyword evidence="7 8" id="KW-0460">Magnesium</keyword>
<dbReference type="HAMAP" id="MF_00692">
    <property type="entry name" value="SelO"/>
    <property type="match status" value="1"/>
</dbReference>
<dbReference type="EMBL" id="BAEN01000058">
    <property type="protein sequence ID" value="GAC15504.1"/>
    <property type="molecule type" value="Genomic_DNA"/>
</dbReference>
<feature type="binding site" evidence="8">
    <location>
        <position position="256"/>
    </location>
    <ligand>
        <name>ATP</name>
        <dbReference type="ChEBI" id="CHEBI:30616"/>
    </ligand>
</feature>
<dbReference type="Proteomes" id="UP000006334">
    <property type="component" value="Unassembled WGS sequence"/>
</dbReference>
<dbReference type="GO" id="GO:0005524">
    <property type="term" value="F:ATP binding"/>
    <property type="evidence" value="ECO:0007669"/>
    <property type="project" value="UniProtKB-UniRule"/>
</dbReference>
<feature type="binding site" evidence="8">
    <location>
        <position position="84"/>
    </location>
    <ligand>
        <name>ATP</name>
        <dbReference type="ChEBI" id="CHEBI:30616"/>
    </ligand>
</feature>
<feature type="binding site" evidence="8">
    <location>
        <position position="107"/>
    </location>
    <ligand>
        <name>ATP</name>
        <dbReference type="ChEBI" id="CHEBI:30616"/>
    </ligand>
</feature>
<comment type="catalytic activity">
    <reaction evidence="8">
        <text>L-histidyl-[protein] + UTP = N(tele)-(5'-uridylyl)-L-histidyl-[protein] + diphosphate</text>
        <dbReference type="Rhea" id="RHEA:83891"/>
        <dbReference type="Rhea" id="RHEA-COMP:9745"/>
        <dbReference type="Rhea" id="RHEA-COMP:20239"/>
        <dbReference type="ChEBI" id="CHEBI:29979"/>
        <dbReference type="ChEBI" id="CHEBI:33019"/>
        <dbReference type="ChEBI" id="CHEBI:46398"/>
        <dbReference type="ChEBI" id="CHEBI:233474"/>
    </reaction>
</comment>
<comment type="catalytic activity">
    <reaction evidence="8">
        <text>L-tyrosyl-[protein] + ATP = O-(5'-adenylyl)-L-tyrosyl-[protein] + diphosphate</text>
        <dbReference type="Rhea" id="RHEA:54288"/>
        <dbReference type="Rhea" id="RHEA-COMP:10136"/>
        <dbReference type="Rhea" id="RHEA-COMP:13846"/>
        <dbReference type="ChEBI" id="CHEBI:30616"/>
        <dbReference type="ChEBI" id="CHEBI:33019"/>
        <dbReference type="ChEBI" id="CHEBI:46858"/>
        <dbReference type="ChEBI" id="CHEBI:83624"/>
        <dbReference type="EC" id="2.7.7.108"/>
    </reaction>
</comment>
<feature type="binding site" evidence="8">
    <location>
        <position position="86"/>
    </location>
    <ligand>
        <name>ATP</name>
        <dbReference type="ChEBI" id="CHEBI:30616"/>
    </ligand>
</feature>
<comment type="caution">
    <text evidence="9">The sequence shown here is derived from an EMBL/GenBank/DDBJ whole genome shotgun (WGS) entry which is preliminary data.</text>
</comment>
<accession>K6X4F3</accession>
<evidence type="ECO:0000256" key="1">
    <source>
        <dbReference type="ARBA" id="ARBA00009747"/>
    </source>
</evidence>
<feature type="binding site" evidence="8">
    <location>
        <position position="87"/>
    </location>
    <ligand>
        <name>ATP</name>
        <dbReference type="ChEBI" id="CHEBI:30616"/>
    </ligand>
</feature>
<evidence type="ECO:0000256" key="6">
    <source>
        <dbReference type="ARBA" id="ARBA00022840"/>
    </source>
</evidence>
<protein>
    <recommendedName>
        <fullName evidence="8">Protein nucleotidyltransferase YdiU</fullName>
        <ecNumber evidence="8">2.7.7.-</ecNumber>
    </recommendedName>
    <alternativeName>
        <fullName evidence="8">Protein adenylyltransferase YdiU</fullName>
        <ecNumber evidence="8">2.7.7.108</ecNumber>
    </alternativeName>
    <alternativeName>
        <fullName evidence="8">Protein uridylyltransferase YdiU</fullName>
        <ecNumber evidence="8">2.7.7.-</ecNumber>
    </alternativeName>
</protein>
<dbReference type="GO" id="GO:0030145">
    <property type="term" value="F:manganese ion binding"/>
    <property type="evidence" value="ECO:0007669"/>
    <property type="project" value="UniProtKB-UniRule"/>
</dbReference>
<dbReference type="eggNOG" id="COG0397">
    <property type="taxonomic scope" value="Bacteria"/>
</dbReference>
<dbReference type="GO" id="GO:0000287">
    <property type="term" value="F:magnesium ion binding"/>
    <property type="evidence" value="ECO:0007669"/>
    <property type="project" value="UniProtKB-UniRule"/>
</dbReference>
<keyword evidence="4 8" id="KW-0479">Metal-binding</keyword>
<feature type="active site" description="Proton acceptor" evidence="8">
    <location>
        <position position="246"/>
    </location>
</feature>
<feature type="binding site" evidence="8">
    <location>
        <position position="119"/>
    </location>
    <ligand>
        <name>ATP</name>
        <dbReference type="ChEBI" id="CHEBI:30616"/>
    </ligand>
</feature>
<evidence type="ECO:0000256" key="3">
    <source>
        <dbReference type="ARBA" id="ARBA00022695"/>
    </source>
</evidence>
<comment type="catalytic activity">
    <reaction evidence="8">
        <text>L-threonyl-[protein] + ATP = 3-O-(5'-adenylyl)-L-threonyl-[protein] + diphosphate</text>
        <dbReference type="Rhea" id="RHEA:54292"/>
        <dbReference type="Rhea" id="RHEA-COMP:11060"/>
        <dbReference type="Rhea" id="RHEA-COMP:13847"/>
        <dbReference type="ChEBI" id="CHEBI:30013"/>
        <dbReference type="ChEBI" id="CHEBI:30616"/>
        <dbReference type="ChEBI" id="CHEBI:33019"/>
        <dbReference type="ChEBI" id="CHEBI:138113"/>
        <dbReference type="EC" id="2.7.7.108"/>
    </reaction>
</comment>
<comment type="cofactor">
    <cofactor evidence="8">
        <name>Mg(2+)</name>
        <dbReference type="ChEBI" id="CHEBI:18420"/>
    </cofactor>
    <cofactor evidence="8">
        <name>Mn(2+)</name>
        <dbReference type="ChEBI" id="CHEBI:29035"/>
    </cofactor>
</comment>
<dbReference type="GO" id="GO:0070733">
    <property type="term" value="F:AMPylase activity"/>
    <property type="evidence" value="ECO:0007669"/>
    <property type="project" value="UniProtKB-EC"/>
</dbReference>
<evidence type="ECO:0000256" key="4">
    <source>
        <dbReference type="ARBA" id="ARBA00022723"/>
    </source>
</evidence>
<dbReference type="EC" id="2.7.7.-" evidence="8"/>
<evidence type="ECO:0000313" key="9">
    <source>
        <dbReference type="EMBL" id="GAC15504.1"/>
    </source>
</evidence>
<evidence type="ECO:0000313" key="10">
    <source>
        <dbReference type="Proteomes" id="UP000006334"/>
    </source>
</evidence>
<keyword evidence="8" id="KW-0464">Manganese</keyword>
<dbReference type="PANTHER" id="PTHR32057:SF14">
    <property type="entry name" value="PROTEIN ADENYLYLTRANSFERASE SELO, MITOCHONDRIAL"/>
    <property type="match status" value="1"/>
</dbReference>
<comment type="similarity">
    <text evidence="1 8">Belongs to the SELO family.</text>
</comment>
<dbReference type="STRING" id="1127673.GLIP_2883"/>
<dbReference type="Pfam" id="PF02696">
    <property type="entry name" value="SelO"/>
    <property type="match status" value="1"/>
</dbReference>
<feature type="binding site" evidence="8">
    <location>
        <position position="170"/>
    </location>
    <ligand>
        <name>ATP</name>
        <dbReference type="ChEBI" id="CHEBI:30616"/>
    </ligand>
</feature>
<comment type="catalytic activity">
    <reaction evidence="8">
        <text>L-seryl-[protein] + UTP = O-(5'-uridylyl)-L-seryl-[protein] + diphosphate</text>
        <dbReference type="Rhea" id="RHEA:64604"/>
        <dbReference type="Rhea" id="RHEA-COMP:9863"/>
        <dbReference type="Rhea" id="RHEA-COMP:16635"/>
        <dbReference type="ChEBI" id="CHEBI:29999"/>
        <dbReference type="ChEBI" id="CHEBI:33019"/>
        <dbReference type="ChEBI" id="CHEBI:46398"/>
        <dbReference type="ChEBI" id="CHEBI:156051"/>
    </reaction>
</comment>
<reference evidence="9 10" key="1">
    <citation type="journal article" date="2017" name="Antonie Van Leeuwenhoek">
        <title>Rhizobium rhizosphaerae sp. nov., a novel species isolated from rice rhizosphere.</title>
        <authorList>
            <person name="Zhao J.J."/>
            <person name="Zhang J."/>
            <person name="Zhang R.J."/>
            <person name="Zhang C.W."/>
            <person name="Yin H.Q."/>
            <person name="Zhang X.X."/>
        </authorList>
    </citation>
    <scope>NUCLEOTIDE SEQUENCE [LARGE SCALE GENOMIC DNA]</scope>
    <source>
        <strain evidence="9 10">E3</strain>
    </source>
</reference>
<keyword evidence="6 8" id="KW-0067">ATP-binding</keyword>
<keyword evidence="3 8" id="KW-0548">Nucleotidyltransferase</keyword>
<comment type="function">
    <text evidence="8">Nucleotidyltransferase involved in the post-translational modification of proteins. It can catalyze the addition of adenosine monophosphate (AMP) or uridine monophosphate (UMP) to a protein, resulting in modifications known as AMPylation and UMPylation.</text>
</comment>
<feature type="binding site" evidence="8">
    <location>
        <position position="247"/>
    </location>
    <ligand>
        <name>Mg(2+)</name>
        <dbReference type="ChEBI" id="CHEBI:18420"/>
    </ligand>
</feature>
<dbReference type="PANTHER" id="PTHR32057">
    <property type="entry name" value="PROTEIN ADENYLYLTRANSFERASE SELO, MITOCHONDRIAL"/>
    <property type="match status" value="1"/>
</dbReference>
<keyword evidence="2 8" id="KW-0808">Transferase</keyword>
<keyword evidence="10" id="KW-1185">Reference proteome</keyword>
<keyword evidence="5 8" id="KW-0547">Nucleotide-binding</keyword>
<dbReference type="NCBIfam" id="NF000658">
    <property type="entry name" value="PRK00029.1"/>
    <property type="match status" value="1"/>
</dbReference>
<feature type="binding site" evidence="8">
    <location>
        <position position="120"/>
    </location>
    <ligand>
        <name>ATP</name>
        <dbReference type="ChEBI" id="CHEBI:30616"/>
    </ligand>
</feature>
<evidence type="ECO:0000256" key="7">
    <source>
        <dbReference type="ARBA" id="ARBA00022842"/>
    </source>
</evidence>
<comment type="catalytic activity">
    <reaction evidence="8">
        <text>L-tyrosyl-[protein] + UTP = O-(5'-uridylyl)-L-tyrosyl-[protein] + diphosphate</text>
        <dbReference type="Rhea" id="RHEA:83887"/>
        <dbReference type="Rhea" id="RHEA-COMP:10136"/>
        <dbReference type="Rhea" id="RHEA-COMP:20238"/>
        <dbReference type="ChEBI" id="CHEBI:33019"/>
        <dbReference type="ChEBI" id="CHEBI:46398"/>
        <dbReference type="ChEBI" id="CHEBI:46858"/>
        <dbReference type="ChEBI" id="CHEBI:90602"/>
    </reaction>
</comment>
<evidence type="ECO:0000256" key="8">
    <source>
        <dbReference type="HAMAP-Rule" id="MF_00692"/>
    </source>
</evidence>
<evidence type="ECO:0000256" key="2">
    <source>
        <dbReference type="ARBA" id="ARBA00022679"/>
    </source>
</evidence>
<comment type="catalytic activity">
    <reaction evidence="8">
        <text>L-seryl-[protein] + ATP = 3-O-(5'-adenylyl)-L-seryl-[protein] + diphosphate</text>
        <dbReference type="Rhea" id="RHEA:58120"/>
        <dbReference type="Rhea" id="RHEA-COMP:9863"/>
        <dbReference type="Rhea" id="RHEA-COMP:15073"/>
        <dbReference type="ChEBI" id="CHEBI:29999"/>
        <dbReference type="ChEBI" id="CHEBI:30616"/>
        <dbReference type="ChEBI" id="CHEBI:33019"/>
        <dbReference type="ChEBI" id="CHEBI:142516"/>
        <dbReference type="EC" id="2.7.7.108"/>
    </reaction>
</comment>
<dbReference type="InterPro" id="IPR003846">
    <property type="entry name" value="SelO"/>
</dbReference>
<evidence type="ECO:0000256" key="5">
    <source>
        <dbReference type="ARBA" id="ARBA00022741"/>
    </source>
</evidence>
<gene>
    <name evidence="8" type="primary">ydiU</name>
    <name evidence="8" type="synonym">selO</name>
    <name evidence="9" type="ORF">GLIP_2883</name>
</gene>
<organism evidence="9 10">
    <name type="scientific">Aliiglaciecola lipolytica E3</name>
    <dbReference type="NCBI Taxonomy" id="1127673"/>
    <lineage>
        <taxon>Bacteria</taxon>
        <taxon>Pseudomonadati</taxon>
        <taxon>Pseudomonadota</taxon>
        <taxon>Gammaproteobacteria</taxon>
        <taxon>Alteromonadales</taxon>
        <taxon>Alteromonadaceae</taxon>
        <taxon>Aliiglaciecola</taxon>
    </lineage>
</organism>